<dbReference type="InterPro" id="IPR002016">
    <property type="entry name" value="Haem_peroxidase"/>
</dbReference>
<evidence type="ECO:0000313" key="5">
    <source>
        <dbReference type="Proteomes" id="UP000799439"/>
    </source>
</evidence>
<dbReference type="InterPro" id="IPR010255">
    <property type="entry name" value="Haem_peroxidase_sf"/>
</dbReference>
<gene>
    <name evidence="4" type="ORF">K461DRAFT_278521</name>
</gene>
<protein>
    <recommendedName>
        <fullName evidence="2">Peroxidase</fullName>
        <ecNumber evidence="2">1.11.1.-</ecNumber>
    </recommendedName>
</protein>
<comment type="similarity">
    <text evidence="1">Belongs to the peroxidase family.</text>
</comment>
<dbReference type="OrthoDB" id="5985073at2759"/>
<evidence type="ECO:0000313" key="4">
    <source>
        <dbReference type="EMBL" id="KAF2152303.1"/>
    </source>
</evidence>
<feature type="domain" description="Plant heme peroxidase family profile" evidence="3">
    <location>
        <begin position="1"/>
        <end position="210"/>
    </location>
</feature>
<dbReference type="GO" id="GO:0006979">
    <property type="term" value="P:response to oxidative stress"/>
    <property type="evidence" value="ECO:0007669"/>
    <property type="project" value="InterPro"/>
</dbReference>
<dbReference type="EC" id="1.11.1.-" evidence="2"/>
<accession>A0A9P4IYN3</accession>
<reference evidence="4" key="1">
    <citation type="journal article" date="2020" name="Stud. Mycol.">
        <title>101 Dothideomycetes genomes: a test case for predicting lifestyles and emergence of pathogens.</title>
        <authorList>
            <person name="Haridas S."/>
            <person name="Albert R."/>
            <person name="Binder M."/>
            <person name="Bloem J."/>
            <person name="Labutti K."/>
            <person name="Salamov A."/>
            <person name="Andreopoulos B."/>
            <person name="Baker S."/>
            <person name="Barry K."/>
            <person name="Bills G."/>
            <person name="Bluhm B."/>
            <person name="Cannon C."/>
            <person name="Castanera R."/>
            <person name="Culley D."/>
            <person name="Daum C."/>
            <person name="Ezra D."/>
            <person name="Gonzalez J."/>
            <person name="Henrissat B."/>
            <person name="Kuo A."/>
            <person name="Liang C."/>
            <person name="Lipzen A."/>
            <person name="Lutzoni F."/>
            <person name="Magnuson J."/>
            <person name="Mondo S."/>
            <person name="Nolan M."/>
            <person name="Ohm R."/>
            <person name="Pangilinan J."/>
            <person name="Park H.-J."/>
            <person name="Ramirez L."/>
            <person name="Alfaro M."/>
            <person name="Sun H."/>
            <person name="Tritt A."/>
            <person name="Yoshinaga Y."/>
            <person name="Zwiers L.-H."/>
            <person name="Turgeon B."/>
            <person name="Goodwin S."/>
            <person name="Spatafora J."/>
            <person name="Crous P."/>
            <person name="Grigoriev I."/>
        </authorList>
    </citation>
    <scope>NUCLEOTIDE SEQUENCE</scope>
    <source>
        <strain evidence="4">CBS 260.36</strain>
    </source>
</reference>
<keyword evidence="2 4" id="KW-0575">Peroxidase</keyword>
<dbReference type="Pfam" id="PF00141">
    <property type="entry name" value="peroxidase"/>
    <property type="match status" value="1"/>
</dbReference>
<keyword evidence="2" id="KW-0560">Oxidoreductase</keyword>
<sequence length="397" mass="43829">MTLAASCVTCKGPQIPLRFGRVDAKAAGPATGATSGVPSPLDDVEVSTQKFASAGFSQDDMITLLACGHTLGRVHSVNLPGAFDSPPSNDLNADFDTTRVTFDNLVVSEFLSGNSKNPLVVAKNDSFNSDKRIFSINDRAVVQKLNDPAEFKQQCVAVLERMINTVPSNVRLSNPINLIDVKPYITNLELQKDGNILFEGRVRFRRSALSDRNPDDLDVALRIVDHTGSRTHTLVPATREQLQTFDTQEFVWYDFSKAVDGQVGLKGFDIQVQDKNNPNVQSIVISNGGAGTFPVTTDILYQLSNSCLDTSKDPGKLIVVTAVRRRSREGVMIPRLHVEHTKMTKTDKQIGQYDLYRAELDLASPSWSSTFDVRIPFGPKRELLFLRELANKQCEEL</sequence>
<evidence type="ECO:0000256" key="2">
    <source>
        <dbReference type="RuleBase" id="RU363051"/>
    </source>
</evidence>
<dbReference type="GO" id="GO:0004601">
    <property type="term" value="F:peroxidase activity"/>
    <property type="evidence" value="ECO:0007669"/>
    <property type="project" value="UniProtKB-KW"/>
</dbReference>
<proteinExistence type="inferred from homology"/>
<name>A0A9P4IYN3_9PEZI</name>
<dbReference type="GO" id="GO:0046872">
    <property type="term" value="F:metal ion binding"/>
    <property type="evidence" value="ECO:0007669"/>
    <property type="project" value="UniProtKB-UniRule"/>
</dbReference>
<keyword evidence="5" id="KW-1185">Reference proteome</keyword>
<dbReference type="PROSITE" id="PS50873">
    <property type="entry name" value="PEROXIDASE_4"/>
    <property type="match status" value="1"/>
</dbReference>
<organism evidence="4 5">
    <name type="scientific">Myriangium duriaei CBS 260.36</name>
    <dbReference type="NCBI Taxonomy" id="1168546"/>
    <lineage>
        <taxon>Eukaryota</taxon>
        <taxon>Fungi</taxon>
        <taxon>Dikarya</taxon>
        <taxon>Ascomycota</taxon>
        <taxon>Pezizomycotina</taxon>
        <taxon>Dothideomycetes</taxon>
        <taxon>Dothideomycetidae</taxon>
        <taxon>Myriangiales</taxon>
        <taxon>Myriangiaceae</taxon>
        <taxon>Myriangium</taxon>
    </lineage>
</organism>
<evidence type="ECO:0000256" key="1">
    <source>
        <dbReference type="RuleBase" id="RU004241"/>
    </source>
</evidence>
<dbReference type="EMBL" id="ML996086">
    <property type="protein sequence ID" value="KAF2152303.1"/>
    <property type="molecule type" value="Genomic_DNA"/>
</dbReference>
<evidence type="ECO:0000259" key="3">
    <source>
        <dbReference type="PROSITE" id="PS50873"/>
    </source>
</evidence>
<comment type="caution">
    <text evidence="4">The sequence shown here is derived from an EMBL/GenBank/DDBJ whole genome shotgun (WGS) entry which is preliminary data.</text>
</comment>
<dbReference type="SUPFAM" id="SSF48113">
    <property type="entry name" value="Heme-dependent peroxidases"/>
    <property type="match status" value="1"/>
</dbReference>
<dbReference type="Gene3D" id="1.10.420.10">
    <property type="entry name" value="Peroxidase, domain 2"/>
    <property type="match status" value="1"/>
</dbReference>
<dbReference type="GO" id="GO:0020037">
    <property type="term" value="F:heme binding"/>
    <property type="evidence" value="ECO:0007669"/>
    <property type="project" value="UniProtKB-UniRule"/>
</dbReference>
<dbReference type="Proteomes" id="UP000799439">
    <property type="component" value="Unassembled WGS sequence"/>
</dbReference>
<dbReference type="AlphaFoldDB" id="A0A9P4IYN3"/>